<protein>
    <submittedName>
        <fullName evidence="1">Uncharacterized protein</fullName>
    </submittedName>
</protein>
<organism evidence="1 2">
    <name type="scientific">Parelaphostrongylus tenuis</name>
    <name type="common">Meningeal worm</name>
    <dbReference type="NCBI Taxonomy" id="148309"/>
    <lineage>
        <taxon>Eukaryota</taxon>
        <taxon>Metazoa</taxon>
        <taxon>Ecdysozoa</taxon>
        <taxon>Nematoda</taxon>
        <taxon>Chromadorea</taxon>
        <taxon>Rhabditida</taxon>
        <taxon>Rhabditina</taxon>
        <taxon>Rhabditomorpha</taxon>
        <taxon>Strongyloidea</taxon>
        <taxon>Metastrongylidae</taxon>
        <taxon>Parelaphostrongylus</taxon>
    </lineage>
</organism>
<name>A0AAD5QVZ3_PARTN</name>
<dbReference type="AlphaFoldDB" id="A0AAD5QVZ3"/>
<dbReference type="EMBL" id="JAHQIW010004735">
    <property type="protein sequence ID" value="KAJ1363477.1"/>
    <property type="molecule type" value="Genomic_DNA"/>
</dbReference>
<keyword evidence="2" id="KW-1185">Reference proteome</keyword>
<accession>A0AAD5QVZ3</accession>
<comment type="caution">
    <text evidence="1">The sequence shown here is derived from an EMBL/GenBank/DDBJ whole genome shotgun (WGS) entry which is preliminary data.</text>
</comment>
<dbReference type="Proteomes" id="UP001196413">
    <property type="component" value="Unassembled WGS sequence"/>
</dbReference>
<evidence type="ECO:0000313" key="2">
    <source>
        <dbReference type="Proteomes" id="UP001196413"/>
    </source>
</evidence>
<sequence length="89" mass="9908">MAISFRSGSSHIIGSRSRTMLHKRIQRHVMTLGTLEEKSLHQVLKTILEELSSKMSERSITLAAPGYAVATYNKLCGNFLLGCSELEKN</sequence>
<gene>
    <name evidence="1" type="ORF">KIN20_023354</name>
</gene>
<proteinExistence type="predicted"/>
<evidence type="ECO:0000313" key="1">
    <source>
        <dbReference type="EMBL" id="KAJ1363477.1"/>
    </source>
</evidence>
<reference evidence="1" key="1">
    <citation type="submission" date="2021-06" db="EMBL/GenBank/DDBJ databases">
        <title>Parelaphostrongylus tenuis whole genome reference sequence.</title>
        <authorList>
            <person name="Garwood T.J."/>
            <person name="Larsen P.A."/>
            <person name="Fountain-Jones N.M."/>
            <person name="Garbe J.R."/>
            <person name="Macchietto M.G."/>
            <person name="Kania S.A."/>
            <person name="Gerhold R.W."/>
            <person name="Richards J.E."/>
            <person name="Wolf T.M."/>
        </authorList>
    </citation>
    <scope>NUCLEOTIDE SEQUENCE</scope>
    <source>
        <strain evidence="1">MNPRO001-30</strain>
        <tissue evidence="1">Meninges</tissue>
    </source>
</reference>